<name>A0ABR2MN55_9ASPA</name>
<gene>
    <name evidence="1" type="ORF">KSP40_PGU015497</name>
</gene>
<organism evidence="1 2">
    <name type="scientific">Platanthera guangdongensis</name>
    <dbReference type="NCBI Taxonomy" id="2320717"/>
    <lineage>
        <taxon>Eukaryota</taxon>
        <taxon>Viridiplantae</taxon>
        <taxon>Streptophyta</taxon>
        <taxon>Embryophyta</taxon>
        <taxon>Tracheophyta</taxon>
        <taxon>Spermatophyta</taxon>
        <taxon>Magnoliopsida</taxon>
        <taxon>Liliopsida</taxon>
        <taxon>Asparagales</taxon>
        <taxon>Orchidaceae</taxon>
        <taxon>Orchidoideae</taxon>
        <taxon>Orchideae</taxon>
        <taxon>Orchidinae</taxon>
        <taxon>Platanthera</taxon>
    </lineage>
</organism>
<accession>A0ABR2MN55</accession>
<sequence length="132" mass="15087">MEVGRVEQVRPALAQGHKEVKLRLKTHHKNLESVLSLYGDITVKKNCETDKPELAAGTTGWCAPQAHARYRSWWSFIILRNVDHISDPYLHFSGLVWYEKFWDSKAQQATTMVSTASQGGGRIRTFDSRLDE</sequence>
<reference evidence="1 2" key="1">
    <citation type="journal article" date="2022" name="Nat. Plants">
        <title>Genomes of leafy and leafless Platanthera orchids illuminate the evolution of mycoheterotrophy.</title>
        <authorList>
            <person name="Li M.H."/>
            <person name="Liu K.W."/>
            <person name="Li Z."/>
            <person name="Lu H.C."/>
            <person name="Ye Q.L."/>
            <person name="Zhang D."/>
            <person name="Wang J.Y."/>
            <person name="Li Y.F."/>
            <person name="Zhong Z.M."/>
            <person name="Liu X."/>
            <person name="Yu X."/>
            <person name="Liu D.K."/>
            <person name="Tu X.D."/>
            <person name="Liu B."/>
            <person name="Hao Y."/>
            <person name="Liao X.Y."/>
            <person name="Jiang Y.T."/>
            <person name="Sun W.H."/>
            <person name="Chen J."/>
            <person name="Chen Y.Q."/>
            <person name="Ai Y."/>
            <person name="Zhai J.W."/>
            <person name="Wu S.S."/>
            <person name="Zhou Z."/>
            <person name="Hsiao Y.Y."/>
            <person name="Wu W.L."/>
            <person name="Chen Y.Y."/>
            <person name="Lin Y.F."/>
            <person name="Hsu J.L."/>
            <person name="Li C.Y."/>
            <person name="Wang Z.W."/>
            <person name="Zhao X."/>
            <person name="Zhong W.Y."/>
            <person name="Ma X.K."/>
            <person name="Ma L."/>
            <person name="Huang J."/>
            <person name="Chen G.Z."/>
            <person name="Huang M.Z."/>
            <person name="Huang L."/>
            <person name="Peng D.H."/>
            <person name="Luo Y.B."/>
            <person name="Zou S.Q."/>
            <person name="Chen S.P."/>
            <person name="Lan S."/>
            <person name="Tsai W.C."/>
            <person name="Van de Peer Y."/>
            <person name="Liu Z.J."/>
        </authorList>
    </citation>
    <scope>NUCLEOTIDE SEQUENCE [LARGE SCALE GENOMIC DNA]</scope>
    <source>
        <strain evidence="1">Lor288</strain>
    </source>
</reference>
<dbReference type="Proteomes" id="UP001412067">
    <property type="component" value="Unassembled WGS sequence"/>
</dbReference>
<evidence type="ECO:0000313" key="1">
    <source>
        <dbReference type="EMBL" id="KAK8965627.1"/>
    </source>
</evidence>
<keyword evidence="2" id="KW-1185">Reference proteome</keyword>
<protein>
    <submittedName>
        <fullName evidence="1">Uncharacterized protein</fullName>
    </submittedName>
</protein>
<dbReference type="EMBL" id="JBBWWR010000006">
    <property type="protein sequence ID" value="KAK8965627.1"/>
    <property type="molecule type" value="Genomic_DNA"/>
</dbReference>
<proteinExistence type="predicted"/>
<comment type="caution">
    <text evidence="1">The sequence shown here is derived from an EMBL/GenBank/DDBJ whole genome shotgun (WGS) entry which is preliminary data.</text>
</comment>
<evidence type="ECO:0000313" key="2">
    <source>
        <dbReference type="Proteomes" id="UP001412067"/>
    </source>
</evidence>